<feature type="signal peptide" evidence="1">
    <location>
        <begin position="1"/>
        <end position="20"/>
    </location>
</feature>
<evidence type="ECO:0000313" key="2">
    <source>
        <dbReference type="EMBL" id="OBZ71258.1"/>
    </source>
</evidence>
<organism evidence="2 3">
    <name type="scientific">Grifola frondosa</name>
    <name type="common">Maitake</name>
    <name type="synonym">Polyporus frondosus</name>
    <dbReference type="NCBI Taxonomy" id="5627"/>
    <lineage>
        <taxon>Eukaryota</taxon>
        <taxon>Fungi</taxon>
        <taxon>Dikarya</taxon>
        <taxon>Basidiomycota</taxon>
        <taxon>Agaricomycotina</taxon>
        <taxon>Agaricomycetes</taxon>
        <taxon>Polyporales</taxon>
        <taxon>Grifolaceae</taxon>
        <taxon>Grifola</taxon>
    </lineage>
</organism>
<feature type="chain" id="PRO_5008888907" evidence="1">
    <location>
        <begin position="21"/>
        <end position="106"/>
    </location>
</feature>
<dbReference type="STRING" id="5627.A0A1C7M3D1"/>
<gene>
    <name evidence="2" type="ORF">A0H81_08455</name>
</gene>
<keyword evidence="3" id="KW-1185">Reference proteome</keyword>
<keyword evidence="1" id="KW-0732">Signal</keyword>
<dbReference type="AlphaFoldDB" id="A0A1C7M3D1"/>
<dbReference type="OrthoDB" id="10559666at2759"/>
<comment type="caution">
    <text evidence="2">The sequence shown here is derived from an EMBL/GenBank/DDBJ whole genome shotgun (WGS) entry which is preliminary data.</text>
</comment>
<protein>
    <submittedName>
        <fullName evidence="2">Uncharacterized protein</fullName>
    </submittedName>
</protein>
<name>A0A1C7M3D1_GRIFR</name>
<dbReference type="Proteomes" id="UP000092993">
    <property type="component" value="Unassembled WGS sequence"/>
</dbReference>
<proteinExistence type="predicted"/>
<accession>A0A1C7M3D1</accession>
<evidence type="ECO:0000256" key="1">
    <source>
        <dbReference type="SAM" id="SignalP"/>
    </source>
</evidence>
<reference evidence="2 3" key="1">
    <citation type="submission" date="2016-03" db="EMBL/GenBank/DDBJ databases">
        <title>Whole genome sequencing of Grifola frondosa 9006-11.</title>
        <authorList>
            <person name="Min B."/>
            <person name="Park H."/>
            <person name="Kim J.-G."/>
            <person name="Cho H."/>
            <person name="Oh Y.-L."/>
            <person name="Kong W.-S."/>
            <person name="Choi I.-G."/>
        </authorList>
    </citation>
    <scope>NUCLEOTIDE SEQUENCE [LARGE SCALE GENOMIC DNA]</scope>
    <source>
        <strain evidence="2 3">9006-11</strain>
    </source>
</reference>
<evidence type="ECO:0000313" key="3">
    <source>
        <dbReference type="Proteomes" id="UP000092993"/>
    </source>
</evidence>
<dbReference type="EMBL" id="LUGG01000011">
    <property type="protein sequence ID" value="OBZ71258.1"/>
    <property type="molecule type" value="Genomic_DNA"/>
</dbReference>
<sequence>MLSLFVLNILLYICPVLVSSQAAASIAYTPIVAPCPPGTQLTRNAGLYNQSLSPQEAAYISARQREVLPDAWASYLNSVYRTVSLSLPSYVYDILGGHYGIEAFQS</sequence>